<protein>
    <recommendedName>
        <fullName evidence="4">DUF3108 domain-containing protein</fullName>
    </recommendedName>
</protein>
<organism evidence="2 3">
    <name type="scientific">Polyangium spumosum</name>
    <dbReference type="NCBI Taxonomy" id="889282"/>
    <lineage>
        <taxon>Bacteria</taxon>
        <taxon>Pseudomonadati</taxon>
        <taxon>Myxococcota</taxon>
        <taxon>Polyangia</taxon>
        <taxon>Polyangiales</taxon>
        <taxon>Polyangiaceae</taxon>
        <taxon>Polyangium</taxon>
    </lineage>
</organism>
<accession>A0A6N7PWC3</accession>
<evidence type="ECO:0008006" key="4">
    <source>
        <dbReference type="Google" id="ProtNLM"/>
    </source>
</evidence>
<proteinExistence type="predicted"/>
<gene>
    <name evidence="2" type="ORF">GF068_30880</name>
</gene>
<keyword evidence="1" id="KW-0732">Signal</keyword>
<name>A0A6N7PWC3_9BACT</name>
<keyword evidence="3" id="KW-1185">Reference proteome</keyword>
<evidence type="ECO:0000313" key="3">
    <source>
        <dbReference type="Proteomes" id="UP000440224"/>
    </source>
</evidence>
<evidence type="ECO:0000313" key="2">
    <source>
        <dbReference type="EMBL" id="MRG96293.1"/>
    </source>
</evidence>
<dbReference type="EMBL" id="WJIE01000011">
    <property type="protein sequence ID" value="MRG96293.1"/>
    <property type="molecule type" value="Genomic_DNA"/>
</dbReference>
<comment type="caution">
    <text evidence="2">The sequence shown here is derived from an EMBL/GenBank/DDBJ whole genome shotgun (WGS) entry which is preliminary data.</text>
</comment>
<dbReference type="Proteomes" id="UP000440224">
    <property type="component" value="Unassembled WGS sequence"/>
</dbReference>
<feature type="chain" id="PRO_5026862720" description="DUF3108 domain-containing protein" evidence="1">
    <location>
        <begin position="23"/>
        <end position="279"/>
    </location>
</feature>
<evidence type="ECO:0000256" key="1">
    <source>
        <dbReference type="SAM" id="SignalP"/>
    </source>
</evidence>
<feature type="signal peptide" evidence="1">
    <location>
        <begin position="1"/>
        <end position="22"/>
    </location>
</feature>
<dbReference type="RefSeq" id="WP_153823104.1">
    <property type="nucleotide sequence ID" value="NZ_WJIE01000011.1"/>
</dbReference>
<reference evidence="2 3" key="1">
    <citation type="submission" date="2019-10" db="EMBL/GenBank/DDBJ databases">
        <title>A soil myxobacterium in the family Polyangiaceae.</title>
        <authorList>
            <person name="Li Y."/>
            <person name="Wang J."/>
        </authorList>
    </citation>
    <scope>NUCLEOTIDE SEQUENCE [LARGE SCALE GENOMIC DNA]</scope>
    <source>
        <strain evidence="2 3">DSM 14734</strain>
    </source>
</reference>
<dbReference type="PROSITE" id="PS51257">
    <property type="entry name" value="PROKAR_LIPOPROTEIN"/>
    <property type="match status" value="1"/>
</dbReference>
<dbReference type="OrthoDB" id="547269at2"/>
<dbReference type="AlphaFoldDB" id="A0A6N7PWC3"/>
<sequence>MRALLRASCLAGALFASGCGGAFPFFGGEPEAPGIEAFEFDESKVPVGVAYHYVKSNTDGSKPERVSFYVADHETIESFKFQGPRPQSASHVLATMDWTRFLATRLESRQMTRGGAEREVAVVEYTPMTRTLRAEINGFAPNTISIEHAPFHVHSFDLGSLNLSFRYLKNPLGSFKIGIANPTYAETGPIFVYRGEVTVSYVGDETRENTPCNKYEIDGPGLKNRGGFVWVDQKDFHIVDMELSLPNHPEWVTYKLKLLSRETMKPDGWRAFMRAQLEK</sequence>